<keyword evidence="2" id="KW-1185">Reference proteome</keyword>
<comment type="caution">
    <text evidence="1">The sequence shown here is derived from an EMBL/GenBank/DDBJ whole genome shotgun (WGS) entry which is preliminary data.</text>
</comment>
<organism evidence="1 2">
    <name type="scientific">Diversispora epigaea</name>
    <dbReference type="NCBI Taxonomy" id="1348612"/>
    <lineage>
        <taxon>Eukaryota</taxon>
        <taxon>Fungi</taxon>
        <taxon>Fungi incertae sedis</taxon>
        <taxon>Mucoromycota</taxon>
        <taxon>Glomeromycotina</taxon>
        <taxon>Glomeromycetes</taxon>
        <taxon>Diversisporales</taxon>
        <taxon>Diversisporaceae</taxon>
        <taxon>Diversispora</taxon>
    </lineage>
</organism>
<dbReference type="AlphaFoldDB" id="A0A397JGZ2"/>
<proteinExistence type="predicted"/>
<dbReference type="EMBL" id="PQFF01000080">
    <property type="protein sequence ID" value="RHZ84233.1"/>
    <property type="molecule type" value="Genomic_DNA"/>
</dbReference>
<evidence type="ECO:0000313" key="1">
    <source>
        <dbReference type="EMBL" id="RHZ84233.1"/>
    </source>
</evidence>
<gene>
    <name evidence="1" type="ORF">Glove_84g44</name>
</gene>
<accession>A0A397JGZ2</accession>
<sequence length="77" mass="9103">MIDDPSEYEILNNLHRKIMDNNEELKSENLQFLIYQSKMNQIILRSNSYNFCSKELLKPFDEDEPGLTPKNLKKALV</sequence>
<evidence type="ECO:0000313" key="2">
    <source>
        <dbReference type="Proteomes" id="UP000266861"/>
    </source>
</evidence>
<dbReference type="Proteomes" id="UP000266861">
    <property type="component" value="Unassembled WGS sequence"/>
</dbReference>
<protein>
    <submittedName>
        <fullName evidence="1">Uncharacterized protein</fullName>
    </submittedName>
</protein>
<name>A0A397JGZ2_9GLOM</name>
<reference evidence="1 2" key="1">
    <citation type="submission" date="2018-08" db="EMBL/GenBank/DDBJ databases">
        <title>Genome and evolution of the arbuscular mycorrhizal fungus Diversispora epigaea (formerly Glomus versiforme) and its bacterial endosymbionts.</title>
        <authorList>
            <person name="Sun X."/>
            <person name="Fei Z."/>
            <person name="Harrison M."/>
        </authorList>
    </citation>
    <scope>NUCLEOTIDE SEQUENCE [LARGE SCALE GENOMIC DNA]</scope>
    <source>
        <strain evidence="1 2">IT104</strain>
    </source>
</reference>